<organism evidence="8 9">
    <name type="scientific">Clostridium scindens (strain JCM 10418 / VPI 12708)</name>
    <dbReference type="NCBI Taxonomy" id="29347"/>
    <lineage>
        <taxon>Bacteria</taxon>
        <taxon>Bacillati</taxon>
        <taxon>Bacillota</taxon>
        <taxon>Clostridia</taxon>
        <taxon>Lachnospirales</taxon>
        <taxon>Lachnospiraceae</taxon>
    </lineage>
</organism>
<dbReference type="SUPFAM" id="SSF49363">
    <property type="entry name" value="Purple acid phosphatase, N-terminal domain"/>
    <property type="match status" value="1"/>
</dbReference>
<dbReference type="PANTHER" id="PTHR42988">
    <property type="entry name" value="PHOSPHOHYDROLASE"/>
    <property type="match status" value="1"/>
</dbReference>
<keyword evidence="3" id="KW-0378">Hydrolase</keyword>
<dbReference type="Pfam" id="PF02368">
    <property type="entry name" value="Big_2"/>
    <property type="match status" value="1"/>
</dbReference>
<dbReference type="PANTHER" id="PTHR42988:SF2">
    <property type="entry name" value="CYCLIC NUCLEOTIDE PHOSPHODIESTERASE CBUA0032-RELATED"/>
    <property type="match status" value="1"/>
</dbReference>
<evidence type="ECO:0000313" key="8">
    <source>
        <dbReference type="EMBL" id="MSS39812.1"/>
    </source>
</evidence>
<feature type="domain" description="BIG2" evidence="7">
    <location>
        <begin position="1551"/>
        <end position="1630"/>
    </location>
</feature>
<dbReference type="InterPro" id="IPR004843">
    <property type="entry name" value="Calcineurin-like_PHP"/>
</dbReference>
<comment type="caution">
    <text evidence="8">The sequence shown here is derived from an EMBL/GenBank/DDBJ whole genome shotgun (WGS) entry which is preliminary data.</text>
</comment>
<comment type="similarity">
    <text evidence="5">Belongs to the cyclic nucleotide phosphodiesterase class-III family.</text>
</comment>
<keyword evidence="4" id="KW-0408">Iron</keyword>
<keyword evidence="1" id="KW-0479">Metal-binding</keyword>
<dbReference type="GO" id="GO:0046872">
    <property type="term" value="F:metal ion binding"/>
    <property type="evidence" value="ECO:0007669"/>
    <property type="project" value="UniProtKB-KW"/>
</dbReference>
<gene>
    <name evidence="8" type="ORF">FYJ37_05470</name>
</gene>
<proteinExistence type="inferred from homology"/>
<dbReference type="RefSeq" id="WP_154321947.1">
    <property type="nucleotide sequence ID" value="NZ_CP045695.1"/>
</dbReference>
<evidence type="ECO:0000256" key="6">
    <source>
        <dbReference type="SAM" id="SignalP"/>
    </source>
</evidence>
<evidence type="ECO:0000313" key="9">
    <source>
        <dbReference type="Proteomes" id="UP000462363"/>
    </source>
</evidence>
<dbReference type="InterPro" id="IPR008963">
    <property type="entry name" value="Purple_acid_Pase-like_N"/>
</dbReference>
<dbReference type="Pfam" id="PF00149">
    <property type="entry name" value="Metallophos"/>
    <property type="match status" value="2"/>
</dbReference>
<reference evidence="8 9" key="1">
    <citation type="submission" date="2019-08" db="EMBL/GenBank/DDBJ databases">
        <title>In-depth cultivation of the pig gut microbiome towards novel bacterial diversity and tailored functional studies.</title>
        <authorList>
            <person name="Wylensek D."/>
            <person name="Hitch T.C.A."/>
            <person name="Clavel T."/>
        </authorList>
    </citation>
    <scope>NUCLEOTIDE SEQUENCE [LARGE SCALE GENOMIC DNA]</scope>
    <source>
        <strain evidence="8 9">BL-389-WT-3D</strain>
    </source>
</reference>
<feature type="domain" description="BIG2" evidence="7">
    <location>
        <begin position="1639"/>
        <end position="1713"/>
    </location>
</feature>
<dbReference type="InterPro" id="IPR050884">
    <property type="entry name" value="CNP_phosphodiesterase-III"/>
</dbReference>
<evidence type="ECO:0000259" key="7">
    <source>
        <dbReference type="SMART" id="SM00635"/>
    </source>
</evidence>
<dbReference type="GO" id="GO:0003993">
    <property type="term" value="F:acid phosphatase activity"/>
    <property type="evidence" value="ECO:0007669"/>
    <property type="project" value="InterPro"/>
</dbReference>
<feature type="chain" id="PRO_5032892024" description="BIG2 domain-containing protein" evidence="6">
    <location>
        <begin position="37"/>
        <end position="1845"/>
    </location>
</feature>
<dbReference type="InterPro" id="IPR029052">
    <property type="entry name" value="Metallo-depent_PP-like"/>
</dbReference>
<dbReference type="Proteomes" id="UP000462363">
    <property type="component" value="Unassembled WGS sequence"/>
</dbReference>
<dbReference type="SUPFAM" id="SSF56300">
    <property type="entry name" value="Metallo-dependent phosphatases"/>
    <property type="match status" value="2"/>
</dbReference>
<dbReference type="SUPFAM" id="SSF49373">
    <property type="entry name" value="Invasin/intimin cell-adhesion fragments"/>
    <property type="match status" value="1"/>
</dbReference>
<evidence type="ECO:0000256" key="2">
    <source>
        <dbReference type="ARBA" id="ARBA00022729"/>
    </source>
</evidence>
<sequence>MKGNKKMFKLWKRVCAGMLAAVTLGVTLLPGVEVHAATNTETENLMKICVISDTHYYPLNYVSDCEDYKTYVGGDPKMLAESGSIIDSALAMIKKDQPDLVLISGDLTKDGEKLGHQELAEKLQKIEDETDAEVFVINGNHDIYNYQDSCTFENGKKEQATTTTPADFKEIYANFGYNGEHDAQYYTPPEGKQAGGLSYSVTVGDYVIIGIDSGRYSPDADTGMDTNEHITAGRIDTSLLPWVKKQVENAIAAGKTPIGLMHHGLVPHFSKEAELLSEYVVDDWQEMATTLADAGMRYIFTGHMHANDIAEYTSVSGNTIYDLETGSLAAYGSPVRTVTIQRDETMTDQSTLQLDETFHVKSTSVKSINYNGKTIDDLQAYTMEKLYPEALFNNMAGGMLKPMLRDIADTGIRNYLAEKMPELDINTIVLDNVRKMLAGGMNLELGSGIGRVAVSYRNGGIELKPTGTAGIIGTTTVSDEQVIRVVDDFLTKVENQYLKNPDYLLGKVDEIVTKVAKFGVGSLDGQEKTLYDFIVLLLTSHYAGGENPPAWVTEQALPYLRSGAVIKDLMDMLVGDVVVIVNDIAANLNIDTGIAFSGLWKTAIDSQTNNGNLATILELFNLNVEELINGLISEYMSDSFLTGMGGLLDDYASSFLYDTESTDDILNDENGRTITWSTSTPVTPQEPSVANGLAPTQIAMTQGESADSRYLRWYTGAGVSGTAVAQISESGDFADAATFTADTQEVVKPKTLLNLGLMATYTTQKARKYTAKITGLETGKTYYYRVGISETGNFSTPVAFTVKNEETSGFTFINVNDSQGMIASDYDTYLNTLAEAKSQFAGAAFVLHAGDFVDDGSNEDYWTWALEGVSESVSYVPSTGNHEAKSKVEGITDPNAIISHFQVQNQDIPKQDTSTGIYYSYEYKNATFIVLNTNDVTDDGYLSDAQYDWAYEKAKNAQTDWKIILMHKSPYSNGPHAKDADVVAIRKQLNNLTAACDVDLVMSGHDHVYNRTPYLAQGKTQQVTTRTTSYQGNNYTTAVNPSGTVFVIAGTAGVKNYVQTPVSTVPSEKTFQQTCPVYAGVTIDDGKLYYRAYQVKDGVSELVDSFAIDKSKETEVPAWEKVKDMISALPGTPTLEDASAIQAARVAYENLGDTDRAQVDNVNRLLQAEKMLQALQNITGKQTVHVNSKSQFVKALNNPDVGTIITDGATIEFETWNGWEDTYDITRDLRIMGSSKLTYVRFRVKNAATLILDGDIAIDDTRKQGSTFASLNPVEVYANSTLITSGHVAMRTEYGTGGSESGICVKMMEDGSKAILGSNGSYWGAEASVYSSIPGTEVIINDGTYERKNNNHRAVDSQGTIEVNGGTIRNLWSSGNLYINGGIFDNGSVLNKQTPVEIKGTAYMTGGTIRPYNGNSVKITNTGKLHILTGAVGQASIGNVQPYVSAVTTQNYRDIEAHYHNINGTGGSDGIYEAPAAASTIESLANAGGTKLDGSSATDGLMTGTLGEGEHHVYGKYYLAGGGKAAPAGFQVEGDGEAIVYGPSRFIENHPVTEAVIEGEKTRLVQYQDGATIRLNGYTLPANAFDNAVGWTSDNAQVADVDRGKVTLKQTGMANITMTSKSNNSIFDQVKILAVDPKIQGAARIEDDKPESYTVDLKATGIDPSDLDRISYKWSVDDLKVATIDEATGELTKVGQGTVHVTAQLLLDGVATDIRVSKEVQILDVVSVEITWGAMEYTYNDGKWNKDTHQYDGRGWTADRSKGDQIQVRNTGKETVTARFAYLAGKDYTSIGGRFVKDQNPITAGTLQSQEEMMVQLQLHNKPDQKMEKATVGAVTITINQESTN</sequence>
<dbReference type="InterPro" id="IPR008964">
    <property type="entry name" value="Invasin/intimin_cell_adhesion"/>
</dbReference>
<keyword evidence="2 6" id="KW-0732">Signal</keyword>
<dbReference type="Gene3D" id="2.60.40.380">
    <property type="entry name" value="Purple acid phosphatase-like, N-terminal"/>
    <property type="match status" value="1"/>
</dbReference>
<feature type="signal peptide" evidence="6">
    <location>
        <begin position="1"/>
        <end position="36"/>
    </location>
</feature>
<evidence type="ECO:0000256" key="1">
    <source>
        <dbReference type="ARBA" id="ARBA00022723"/>
    </source>
</evidence>
<name>A0A844F2G4_CLOSV</name>
<dbReference type="Gene3D" id="3.60.21.10">
    <property type="match status" value="2"/>
</dbReference>
<accession>A0A844F2G4</accession>
<protein>
    <recommendedName>
        <fullName evidence="7">BIG2 domain-containing protein</fullName>
    </recommendedName>
</protein>
<evidence type="ECO:0000256" key="5">
    <source>
        <dbReference type="ARBA" id="ARBA00025742"/>
    </source>
</evidence>
<dbReference type="Gene3D" id="2.60.40.1080">
    <property type="match status" value="2"/>
</dbReference>
<evidence type="ECO:0000256" key="4">
    <source>
        <dbReference type="ARBA" id="ARBA00023004"/>
    </source>
</evidence>
<evidence type="ECO:0000256" key="3">
    <source>
        <dbReference type="ARBA" id="ARBA00022801"/>
    </source>
</evidence>
<dbReference type="Pfam" id="PF16656">
    <property type="entry name" value="Pur_ac_phosph_N"/>
    <property type="match status" value="1"/>
</dbReference>
<dbReference type="InterPro" id="IPR015914">
    <property type="entry name" value="PAPs_N"/>
</dbReference>
<dbReference type="InterPro" id="IPR003343">
    <property type="entry name" value="Big_2"/>
</dbReference>
<dbReference type="EMBL" id="VUMB01000009">
    <property type="protein sequence ID" value="MSS39812.1"/>
    <property type="molecule type" value="Genomic_DNA"/>
</dbReference>
<dbReference type="SMART" id="SM00635">
    <property type="entry name" value="BID_2"/>
    <property type="match status" value="2"/>
</dbReference>